<dbReference type="RefSeq" id="WP_159757685.1">
    <property type="nucleotide sequence ID" value="NZ_WUQX01000003.1"/>
</dbReference>
<gene>
    <name evidence="1" type="ORF">GN277_28385</name>
</gene>
<keyword evidence="2" id="KW-1185">Reference proteome</keyword>
<reference evidence="1 2" key="1">
    <citation type="submission" date="2019-12" db="EMBL/GenBank/DDBJ databases">
        <title>Sporaefaciens musculi gen. nov., sp. nov., a novel bacterium isolated from the caecum of an obese mouse.</title>
        <authorList>
            <person name="Rasmussen T.S."/>
            <person name="Streidl T."/>
            <person name="Hitch T.C.A."/>
            <person name="Wortmann E."/>
            <person name="Deptula P."/>
            <person name="Hansen M."/>
            <person name="Nielsen D.S."/>
            <person name="Clavel T."/>
            <person name="Vogensen F.K."/>
        </authorList>
    </citation>
    <scope>NUCLEOTIDE SEQUENCE [LARGE SCALE GENOMIC DNA]</scope>
    <source>
        <strain evidence="1 2">WCA-9-b2</strain>
        <plasmid evidence="1">unnamed</plasmid>
    </source>
</reference>
<dbReference type="EMBL" id="WUQX01000003">
    <property type="protein sequence ID" value="MXP79082.1"/>
    <property type="molecule type" value="Genomic_DNA"/>
</dbReference>
<proteinExistence type="predicted"/>
<organism evidence="1 2">
    <name type="scientific">Sporofaciens musculi</name>
    <dbReference type="NCBI Taxonomy" id="2681861"/>
    <lineage>
        <taxon>Bacteria</taxon>
        <taxon>Bacillati</taxon>
        <taxon>Bacillota</taxon>
        <taxon>Clostridia</taxon>
        <taxon>Lachnospirales</taxon>
        <taxon>Lachnospiraceae</taxon>
        <taxon>Sporofaciens</taxon>
    </lineage>
</organism>
<sequence length="628" mass="73306">MKKGLYVPACHKYIRKRDGTPDQQRIFNVAKSAFKAKYPNQKLEDRELISFLKANHVIPEETKGEDLNTEHPELCFTIISQYKCNSTCQLCAYSPLFKNQWEMQESILIGYALRSWNNLQALLESGLTCRHFRAMIPVSEKSSVSVIPLNRLAFEYMEKVPKSQSDMLSISENIIHTLKQNNKNKLSADDFKIAKKYLDNLFLSNYHALPPEKIENILKKCFQLHFRPAPEPSTQQEKQEEIMEESPLRLEGLLAGKSLTTAGNRNPLQETASKKKITDDKREKAVHTCYTKDISSVLIKPISAATMERPPHIWQITYKELQDFPAVNLDTADKWQMRLFLEKLLMTPLLPMETLIDNKGSSWVLLYVQGKFFYYSSSNLTILDTILPYIEKSAFRKIICYEPYQLYEYFFRQQVYGITLFSIRLGMDFACSPALWKCNINTVLHEICKTENPDHAPAVMDSMRNYYKMFQYLSKTGLEKKKMYWERYYIMKFLGYSYHRKENGLTGKPLFLKEALDGYQFAYTEKDTLMAPYMAVRYQIRWESKDEFPIESMLSEIMKHRIPEIHEILLLSYSKNNMIFSILPSEYGYLCDLVNNIACYFAEINKKLPVHIDEDILSSQNEKCVAVP</sequence>
<name>A0A7X3MMS9_9FIRM</name>
<accession>A0A7X3MMS9</accession>
<geneLocation type="plasmid" evidence="1">
    <name>unnamed</name>
</geneLocation>
<protein>
    <submittedName>
        <fullName evidence="1">Uncharacterized protein</fullName>
    </submittedName>
</protein>
<comment type="caution">
    <text evidence="1">The sequence shown here is derived from an EMBL/GenBank/DDBJ whole genome shotgun (WGS) entry which is preliminary data.</text>
</comment>
<evidence type="ECO:0000313" key="2">
    <source>
        <dbReference type="Proteomes" id="UP000460412"/>
    </source>
</evidence>
<dbReference type="AlphaFoldDB" id="A0A7X3MMS9"/>
<evidence type="ECO:0000313" key="1">
    <source>
        <dbReference type="EMBL" id="MXP79082.1"/>
    </source>
</evidence>
<dbReference type="Proteomes" id="UP000460412">
    <property type="component" value="Unassembled WGS sequence"/>
</dbReference>
<keyword evidence="1" id="KW-0614">Plasmid</keyword>